<dbReference type="STRING" id="572478.Vdis_1420"/>
<dbReference type="RefSeq" id="WP_013336531.1">
    <property type="nucleotide sequence ID" value="NC_014537.1"/>
</dbReference>
<dbReference type="OrthoDB" id="26567at2157"/>
<evidence type="ECO:0000259" key="6">
    <source>
        <dbReference type="Pfam" id="PF01694"/>
    </source>
</evidence>
<evidence type="ECO:0000313" key="8">
    <source>
        <dbReference type="Proteomes" id="UP000006681"/>
    </source>
</evidence>
<dbReference type="GO" id="GO:0004252">
    <property type="term" value="F:serine-type endopeptidase activity"/>
    <property type="evidence" value="ECO:0007669"/>
    <property type="project" value="InterPro"/>
</dbReference>
<feature type="transmembrane region" description="Helical" evidence="5">
    <location>
        <begin position="7"/>
        <end position="26"/>
    </location>
</feature>
<evidence type="ECO:0000313" key="7">
    <source>
        <dbReference type="EMBL" id="ADN50806.1"/>
    </source>
</evidence>
<dbReference type="PANTHER" id="PTHR43066:SF11">
    <property type="entry name" value="PEPTIDASE S54 RHOMBOID DOMAIN-CONTAINING PROTEIN"/>
    <property type="match status" value="1"/>
</dbReference>
<evidence type="ECO:0000256" key="2">
    <source>
        <dbReference type="ARBA" id="ARBA00022692"/>
    </source>
</evidence>
<accession>E1QSL3</accession>
<evidence type="ECO:0000256" key="5">
    <source>
        <dbReference type="SAM" id="Phobius"/>
    </source>
</evidence>
<organism evidence="7 8">
    <name type="scientific">Vulcanisaeta distributa (strain DSM 14429 / JCM 11212 / NBRC 100878 / IC-017)</name>
    <dbReference type="NCBI Taxonomy" id="572478"/>
    <lineage>
        <taxon>Archaea</taxon>
        <taxon>Thermoproteota</taxon>
        <taxon>Thermoprotei</taxon>
        <taxon>Thermoproteales</taxon>
        <taxon>Thermoproteaceae</taxon>
        <taxon>Vulcanisaeta</taxon>
    </lineage>
</organism>
<dbReference type="Pfam" id="PF01694">
    <property type="entry name" value="Rhomboid"/>
    <property type="match status" value="1"/>
</dbReference>
<evidence type="ECO:0000256" key="1">
    <source>
        <dbReference type="ARBA" id="ARBA00004141"/>
    </source>
</evidence>
<dbReference type="InterPro" id="IPR022764">
    <property type="entry name" value="Peptidase_S54_rhomboid_dom"/>
</dbReference>
<proteinExistence type="predicted"/>
<evidence type="ECO:0000256" key="4">
    <source>
        <dbReference type="ARBA" id="ARBA00023136"/>
    </source>
</evidence>
<dbReference type="GO" id="GO:0016020">
    <property type="term" value="C:membrane"/>
    <property type="evidence" value="ECO:0007669"/>
    <property type="project" value="UniProtKB-SubCell"/>
</dbReference>
<dbReference type="InterPro" id="IPR035952">
    <property type="entry name" value="Rhomboid-like_sf"/>
</dbReference>
<feature type="transmembrane region" description="Helical" evidence="5">
    <location>
        <begin position="162"/>
        <end position="180"/>
    </location>
</feature>
<dbReference type="eggNOG" id="arCOG01770">
    <property type="taxonomic scope" value="Archaea"/>
</dbReference>
<comment type="subcellular location">
    <subcellularLocation>
        <location evidence="1">Membrane</location>
        <topology evidence="1">Multi-pass membrane protein</topology>
    </subcellularLocation>
</comment>
<dbReference type="Proteomes" id="UP000006681">
    <property type="component" value="Chromosome"/>
</dbReference>
<dbReference type="Gene3D" id="1.20.1540.10">
    <property type="entry name" value="Rhomboid-like"/>
    <property type="match status" value="1"/>
</dbReference>
<keyword evidence="3 5" id="KW-1133">Transmembrane helix</keyword>
<reference evidence="7 8" key="1">
    <citation type="journal article" date="2010" name="Stand. Genomic Sci.">
        <title>Complete genome sequence of Vulcanisaeta distributa type strain (IC-017).</title>
        <authorList>
            <person name="Mavromatis K."/>
            <person name="Sikorski J."/>
            <person name="Pabst E."/>
            <person name="Teshima H."/>
            <person name="Lapidus A."/>
            <person name="Lucas S."/>
            <person name="Nolan M."/>
            <person name="Glavina Del Rio T."/>
            <person name="Cheng J.F."/>
            <person name="Bruce D."/>
            <person name="Goodwin L."/>
            <person name="Pitluck S."/>
            <person name="Liolios K."/>
            <person name="Ivanova N."/>
            <person name="Mikhailova N."/>
            <person name="Pati A."/>
            <person name="Chen A."/>
            <person name="Palaniappan K."/>
            <person name="Land M."/>
            <person name="Hauser L."/>
            <person name="Chang Y.J."/>
            <person name="Jeffries C.D."/>
            <person name="Rohde M."/>
            <person name="Spring S."/>
            <person name="Goker M."/>
            <person name="Wirth R."/>
            <person name="Woyke T."/>
            <person name="Bristow J."/>
            <person name="Eisen J.A."/>
            <person name="Markowitz V."/>
            <person name="Hugenholtz P."/>
            <person name="Klenk H.P."/>
            <person name="Kyrpides N.C."/>
        </authorList>
    </citation>
    <scope>NUCLEOTIDE SEQUENCE [LARGE SCALE GENOMIC DNA]</scope>
    <source>
        <strain evidence="8">DSM 14429 / JCM 11212 / NBRC 100878 / IC-017</strain>
    </source>
</reference>
<dbReference type="SUPFAM" id="SSF144091">
    <property type="entry name" value="Rhomboid-like"/>
    <property type="match status" value="1"/>
</dbReference>
<evidence type="ECO:0000256" key="3">
    <source>
        <dbReference type="ARBA" id="ARBA00022989"/>
    </source>
</evidence>
<gene>
    <name evidence="7" type="ordered locus">Vdis_1420</name>
</gene>
<reference evidence="8" key="2">
    <citation type="journal article" date="2010" name="Stand. Genomic Sci.">
        <title>Complete genome sequence of Vulcanisaeta distributa type strain (IC-017T).</title>
        <authorList>
            <person name="Mavromatis K."/>
            <person name="Sikorski J."/>
            <person name="Pabst E."/>
            <person name="Teshima H."/>
            <person name="Lapidus A."/>
            <person name="Lucas S."/>
            <person name="Nolan M."/>
            <person name="Glavina Del Rio T."/>
            <person name="Cheng J."/>
            <person name="Bruce D."/>
            <person name="Goodwin L."/>
            <person name="Pitluck S."/>
            <person name="Liolios K."/>
            <person name="Ivanova N."/>
            <person name="Mikhailova N."/>
            <person name="Pati A."/>
            <person name="Chen A."/>
            <person name="Palaniappan K."/>
            <person name="Land M."/>
            <person name="Hauser L."/>
            <person name="Chang Y."/>
            <person name="Jeffries C."/>
            <person name="Rohde M."/>
            <person name="Spring S."/>
            <person name="Goker M."/>
            <person name="Wirth R."/>
            <person name="Woyke T."/>
            <person name="Bristow J."/>
            <person name="Eisen J."/>
            <person name="Markowitz V."/>
            <person name="Hugenholtz P."/>
            <person name="Klenk H."/>
            <person name="Kyrpides N."/>
        </authorList>
    </citation>
    <scope>NUCLEOTIDE SEQUENCE [LARGE SCALE GENOMIC DNA]</scope>
    <source>
        <strain evidence="8">DSM 14429 / JCM 11212 / NBRC 100878 / IC-017</strain>
    </source>
</reference>
<dbReference type="PANTHER" id="PTHR43066">
    <property type="entry name" value="RHOMBOID-RELATED PROTEIN"/>
    <property type="match status" value="1"/>
</dbReference>
<keyword evidence="2 5" id="KW-0812">Transmembrane</keyword>
<protein>
    <submittedName>
        <fullName evidence="7">Rhomboid family protein</fullName>
    </submittedName>
</protein>
<keyword evidence="8" id="KW-1185">Reference proteome</keyword>
<dbReference type="HOGENOM" id="CLU_1352081_0_0_2"/>
<feature type="transmembrane region" description="Helical" evidence="5">
    <location>
        <begin position="112"/>
        <end position="130"/>
    </location>
</feature>
<feature type="transmembrane region" description="Helical" evidence="5">
    <location>
        <begin position="137"/>
        <end position="156"/>
    </location>
</feature>
<dbReference type="EMBL" id="CP002100">
    <property type="protein sequence ID" value="ADN50806.1"/>
    <property type="molecule type" value="Genomic_DNA"/>
</dbReference>
<dbReference type="AlphaFoldDB" id="E1QSL3"/>
<name>E1QSL3_VULDI</name>
<keyword evidence="4 5" id="KW-0472">Membrane</keyword>
<feature type="domain" description="Peptidase S54 rhomboid" evidence="6">
    <location>
        <begin position="48"/>
        <end position="181"/>
    </location>
</feature>
<dbReference type="KEGG" id="vdi:Vdis_1420"/>
<sequence length="196" mass="21881">MYRFRNTLIAFIVSTALTIPIFIAMNMNQASYETMVALLGSTWPPITPWGFITAIFAHPSYADYFFDMLTLWMIGPYFETMFGTRNFWLTFMLSGIASALSPILYYAMGTPVLVGGSSGALFGLIGFIIATPHRGVILANPINIIAIIFLLSPLAFAFGIAYLGHLLGFIVGIITGYLYVRREQRFNYVKYFGFAI</sequence>
<dbReference type="GeneID" id="9752354"/>